<keyword evidence="1" id="KW-0443">Lipid metabolism</keyword>
<dbReference type="AlphaFoldDB" id="A0A7M3SU10"/>
<evidence type="ECO:0000256" key="2">
    <source>
        <dbReference type="SAM" id="Phobius"/>
    </source>
</evidence>
<feature type="transmembrane region" description="Helical" evidence="2">
    <location>
        <begin position="27"/>
        <end position="46"/>
    </location>
</feature>
<dbReference type="PANTHER" id="PTHR10728:SF40">
    <property type="entry name" value="PATATIN FAMILY PROTEIN"/>
    <property type="match status" value="1"/>
</dbReference>
<keyword evidence="5" id="KW-1185">Reference proteome</keyword>
<evidence type="ECO:0000313" key="4">
    <source>
        <dbReference type="EMBL" id="GED96134.1"/>
    </source>
</evidence>
<dbReference type="SUPFAM" id="SSF52151">
    <property type="entry name" value="FabD/lysophospholipase-like"/>
    <property type="match status" value="2"/>
</dbReference>
<evidence type="ECO:0000313" key="5">
    <source>
        <dbReference type="Proteomes" id="UP000444980"/>
    </source>
</evidence>
<dbReference type="GO" id="GO:0046475">
    <property type="term" value="P:glycerophospholipid catabolic process"/>
    <property type="evidence" value="ECO:0007669"/>
    <property type="project" value="TreeGrafter"/>
</dbReference>
<feature type="transmembrane region" description="Helical" evidence="2">
    <location>
        <begin position="560"/>
        <end position="581"/>
    </location>
</feature>
<feature type="transmembrane region" description="Helical" evidence="2">
    <location>
        <begin position="104"/>
        <end position="128"/>
    </location>
</feature>
<feature type="domain" description="PNPLA" evidence="3">
    <location>
        <begin position="217"/>
        <end position="282"/>
    </location>
</feature>
<dbReference type="PANTHER" id="PTHR10728">
    <property type="entry name" value="CYTOSOLIC PHOSPHOLIPASE A2"/>
    <property type="match status" value="1"/>
</dbReference>
<protein>
    <recommendedName>
        <fullName evidence="3">PNPLA domain-containing protein</fullName>
    </recommendedName>
</protein>
<comment type="caution">
    <text evidence="4">The sequence shown here is derived from an EMBL/GenBank/DDBJ whole genome shotgun (WGS) entry which is preliminary data.</text>
</comment>
<name>A0A7M3SU10_9ACTN</name>
<dbReference type="Pfam" id="PF01734">
    <property type="entry name" value="Patatin"/>
    <property type="match status" value="1"/>
</dbReference>
<dbReference type="Proteomes" id="UP000444980">
    <property type="component" value="Unassembled WGS sequence"/>
</dbReference>
<feature type="transmembrane region" description="Helical" evidence="2">
    <location>
        <begin position="431"/>
        <end position="457"/>
    </location>
</feature>
<keyword evidence="2" id="KW-0812">Transmembrane</keyword>
<accession>A0A7M3SU10</accession>
<feature type="transmembrane region" description="Helical" evidence="2">
    <location>
        <begin position="523"/>
        <end position="548"/>
    </location>
</feature>
<feature type="transmembrane region" description="Helical" evidence="2">
    <location>
        <begin position="469"/>
        <end position="492"/>
    </location>
</feature>
<dbReference type="EMBL" id="BJOU01000001">
    <property type="protein sequence ID" value="GED96134.1"/>
    <property type="molecule type" value="Genomic_DNA"/>
</dbReference>
<dbReference type="OrthoDB" id="100544at2"/>
<dbReference type="GO" id="GO:0004623">
    <property type="term" value="F:phospholipase A2 activity"/>
    <property type="evidence" value="ECO:0007669"/>
    <property type="project" value="TreeGrafter"/>
</dbReference>
<reference evidence="5" key="1">
    <citation type="submission" date="2019-06" db="EMBL/GenBank/DDBJ databases">
        <title>Gordonia isolated from sludge of a wastewater treatment plant.</title>
        <authorList>
            <person name="Tamura T."/>
            <person name="Aoyama K."/>
            <person name="Kang Y."/>
            <person name="Saito S."/>
            <person name="Akiyama N."/>
            <person name="Yazawa K."/>
            <person name="Gonoi T."/>
            <person name="Mikami Y."/>
        </authorList>
    </citation>
    <scope>NUCLEOTIDE SEQUENCE [LARGE SCALE GENOMIC DNA]</scope>
    <source>
        <strain evidence="5">NBRC 107697</strain>
    </source>
</reference>
<dbReference type="Gene3D" id="3.40.1090.10">
    <property type="entry name" value="Cytosolic phospholipase A2 catalytic domain"/>
    <property type="match status" value="1"/>
</dbReference>
<evidence type="ECO:0000256" key="1">
    <source>
        <dbReference type="ARBA" id="ARBA00023098"/>
    </source>
</evidence>
<dbReference type="RefSeq" id="WP_161925645.1">
    <property type="nucleotide sequence ID" value="NZ_BJOU01000001.1"/>
</dbReference>
<feature type="transmembrane region" description="Helical" evidence="2">
    <location>
        <begin position="348"/>
        <end position="372"/>
    </location>
</feature>
<dbReference type="InterPro" id="IPR002641">
    <property type="entry name" value="PNPLA_dom"/>
</dbReference>
<sequence>MADSAPLPNGVEFSAAGRTRHPGTDRAIAIALLLGLILIGAFAPLAHDDQIMTYEFTGDPNGRADILDRAVWADFGFIAGYTLALGAVGLYLRARAFTGAFRKATSVLLGMLGVAALADVAENIGLLFHNGHVSAPFATLKFVLIVPVLFLVPTAAFVAVRSRRSARWWNRHHGQLGAATSVFTAPVPDEDPDQYRWRRAYWAPTVADPRTTDTMAVCLSGGGIRAGSVALGALQALSGSTDANDAHRGEDRLDDADYIISVSGGGFLAGAFLQAAHRVPDESVWPDNLAESLGAASPEQVRTESLPVTEAFKQGSVEYDRVRRHASYIADSPRELAYALAVVAKNMLLTLASVFVPAVVLGLLLGVLYAQIPLAAVGLEPEWGAVTQTLNTTPSLVVIGVLAGIAFLALVGANGAETRGADARMAGVKQLLTTVGQVAAGGAAVVALATFAIPWAMRLVWTWQGNAGGSVLAPASGVVALNYIAVLAAMLWRKRGSVGGVISRLRGKGTAQKQALPQGALQLVIVLVTLAVLVASWLLTVSGAAAWAVRAAAPGADRHFAVAVAFAAALIALIAVARFDVTSTSLHPFYRRRLARAFAMRRVRLPEGQQRAQAYPDSESTELSLFTEPRRTGFSGETTPRGKTPVFVFAAAAAVSGEDKPASGQTSSSYVFSADYVGGPDLGYVRTDGLARLLPHRIERDMTVQAAVSISGAAFASAMGRAARGYQSLLAVSGARLGSWLPNPRFLDQSQFEGDNPSWPHGFPSYRGLGYLFREVFGLHSSHGRLVQITDGGHYENLGLVEALRRRCTTIVAVDASGDSPPSLTTFAEAMRLAEAELGVRFTINPDDDPRYSPTELAPGTAPAVDDASITDGMQTRLAASPIVRVAFTYPDAVGGRTGTLILAKAVLTADLPSWLLTYADNHPVFPHDSTSDQWFDEGQFAAYTELGRHIGAKASAALEQEN</sequence>
<feature type="transmembrane region" description="Helical" evidence="2">
    <location>
        <begin position="70"/>
        <end position="92"/>
    </location>
</feature>
<keyword evidence="2" id="KW-0472">Membrane</keyword>
<gene>
    <name evidence="4" type="ORF">nbrc107697_01730</name>
</gene>
<dbReference type="GO" id="GO:0005829">
    <property type="term" value="C:cytosol"/>
    <property type="evidence" value="ECO:0007669"/>
    <property type="project" value="TreeGrafter"/>
</dbReference>
<proteinExistence type="predicted"/>
<keyword evidence="2" id="KW-1133">Transmembrane helix</keyword>
<feature type="transmembrane region" description="Helical" evidence="2">
    <location>
        <begin position="140"/>
        <end position="160"/>
    </location>
</feature>
<evidence type="ECO:0000259" key="3">
    <source>
        <dbReference type="Pfam" id="PF01734"/>
    </source>
</evidence>
<dbReference type="InterPro" id="IPR016035">
    <property type="entry name" value="Acyl_Trfase/lysoPLipase"/>
</dbReference>
<organism evidence="4 5">
    <name type="scientific">Gordonia crocea</name>
    <dbReference type="NCBI Taxonomy" id="589162"/>
    <lineage>
        <taxon>Bacteria</taxon>
        <taxon>Bacillati</taxon>
        <taxon>Actinomycetota</taxon>
        <taxon>Actinomycetes</taxon>
        <taxon>Mycobacteriales</taxon>
        <taxon>Gordoniaceae</taxon>
        <taxon>Gordonia</taxon>
    </lineage>
</organism>
<feature type="transmembrane region" description="Helical" evidence="2">
    <location>
        <begin position="392"/>
        <end position="411"/>
    </location>
</feature>